<name>A0A3Q7HJR8_SOLLC</name>
<dbReference type="Gene3D" id="1.50.10.10">
    <property type="match status" value="1"/>
</dbReference>
<comment type="similarity">
    <text evidence="2 8 9">Belongs to the glycosyl hydrolase 9 (cellulase E) family.</text>
</comment>
<evidence type="ECO:0000256" key="6">
    <source>
        <dbReference type="ARBA" id="ARBA00023295"/>
    </source>
</evidence>
<dbReference type="InterPro" id="IPR033126">
    <property type="entry name" value="Glyco_hydro_9_Asp/Glu_AS"/>
</dbReference>
<sequence length="178" mass="20035">KYQQKAKNFMCSCLVKGDINTHKTSGGLIYRQSWNTMYFVTSVAFFATTYSDYLTSARKYLKCSCGSVSSNELLSFSVDYILGDNLRARSYMVGCGNNNPRQVHNKAFSLISFKKGERSSSPYGALIGGPDAYDNFTDQTYIYEQTEPATYNNALFITVLARLHACQNDYNQLLLGIF</sequence>
<accession>A0A3Q7HJR8</accession>
<evidence type="ECO:0000313" key="11">
    <source>
        <dbReference type="EnsemblPlants" id="Solyc08g022050.2.1"/>
    </source>
</evidence>
<dbReference type="EC" id="3.2.1.4" evidence="9"/>
<dbReference type="SUPFAM" id="SSF48208">
    <property type="entry name" value="Six-hairpin glycosidases"/>
    <property type="match status" value="1"/>
</dbReference>
<evidence type="ECO:0000256" key="3">
    <source>
        <dbReference type="ARBA" id="ARBA00022801"/>
    </source>
</evidence>
<evidence type="ECO:0000256" key="4">
    <source>
        <dbReference type="ARBA" id="ARBA00023001"/>
    </source>
</evidence>
<dbReference type="AlphaFoldDB" id="A0A3Q7HJR8"/>
<keyword evidence="4 9" id="KW-0136">Cellulose degradation</keyword>
<keyword evidence="5 8" id="KW-0119">Carbohydrate metabolism</keyword>
<feature type="active site" evidence="8">
    <location>
        <position position="147"/>
    </location>
</feature>
<dbReference type="GO" id="GO:0008810">
    <property type="term" value="F:cellulase activity"/>
    <property type="evidence" value="ECO:0007669"/>
    <property type="project" value="UniProtKB-EC"/>
</dbReference>
<dbReference type="InterPro" id="IPR008928">
    <property type="entry name" value="6-hairpin_glycosidase_sf"/>
</dbReference>
<evidence type="ECO:0000256" key="7">
    <source>
        <dbReference type="ARBA" id="ARBA00023326"/>
    </source>
</evidence>
<evidence type="ECO:0000256" key="5">
    <source>
        <dbReference type="ARBA" id="ARBA00023277"/>
    </source>
</evidence>
<dbReference type="InterPro" id="IPR001701">
    <property type="entry name" value="Glyco_hydro_9"/>
</dbReference>
<evidence type="ECO:0000259" key="10">
    <source>
        <dbReference type="Pfam" id="PF00759"/>
    </source>
</evidence>
<keyword evidence="6 8" id="KW-0326">Glycosidase</keyword>
<dbReference type="GO" id="GO:0030245">
    <property type="term" value="P:cellulose catabolic process"/>
    <property type="evidence" value="ECO:0007669"/>
    <property type="project" value="UniProtKB-KW"/>
</dbReference>
<dbReference type="PaxDb" id="4081-Solyc08g022050.1.1"/>
<dbReference type="Proteomes" id="UP000004994">
    <property type="component" value="Chromosome 8"/>
</dbReference>
<keyword evidence="3 8" id="KW-0378">Hydrolase</keyword>
<dbReference type="EnsemblPlants" id="Solyc08g022050.2.1">
    <property type="protein sequence ID" value="Solyc08g022050.2.1"/>
    <property type="gene ID" value="Solyc08g022050.2"/>
</dbReference>
<proteinExistence type="inferred from homology"/>
<keyword evidence="7 8" id="KW-0624">Polysaccharide degradation</keyword>
<dbReference type="OMA" id="MADELMW"/>
<dbReference type="PANTHER" id="PTHR22298">
    <property type="entry name" value="ENDO-1,4-BETA-GLUCANASE"/>
    <property type="match status" value="1"/>
</dbReference>
<dbReference type="InParanoid" id="A0A3Q7HJR8"/>
<evidence type="ECO:0000256" key="8">
    <source>
        <dbReference type="PROSITE-ProRule" id="PRU10060"/>
    </source>
</evidence>
<keyword evidence="12" id="KW-1185">Reference proteome</keyword>
<feature type="domain" description="Glycoside hydrolase family 9" evidence="10">
    <location>
        <begin position="1"/>
        <end position="160"/>
    </location>
</feature>
<organism evidence="11">
    <name type="scientific">Solanum lycopersicum</name>
    <name type="common">Tomato</name>
    <name type="synonym">Lycopersicon esculentum</name>
    <dbReference type="NCBI Taxonomy" id="4081"/>
    <lineage>
        <taxon>Eukaryota</taxon>
        <taxon>Viridiplantae</taxon>
        <taxon>Streptophyta</taxon>
        <taxon>Embryophyta</taxon>
        <taxon>Tracheophyta</taxon>
        <taxon>Spermatophyta</taxon>
        <taxon>Magnoliopsida</taxon>
        <taxon>eudicotyledons</taxon>
        <taxon>Gunneridae</taxon>
        <taxon>Pentapetalae</taxon>
        <taxon>asterids</taxon>
        <taxon>lamiids</taxon>
        <taxon>Solanales</taxon>
        <taxon>Solanaceae</taxon>
        <taxon>Solanoideae</taxon>
        <taxon>Solaneae</taxon>
        <taxon>Solanum</taxon>
        <taxon>Solanum subgen. Lycopersicon</taxon>
    </lineage>
</organism>
<dbReference type="Gramene" id="Solyc08g022050.2.1">
    <property type="protein sequence ID" value="Solyc08g022050.2.1"/>
    <property type="gene ID" value="Solyc08g022050.2"/>
</dbReference>
<comment type="catalytic activity">
    <reaction evidence="1 9">
        <text>Endohydrolysis of (1-&gt;4)-beta-D-glucosidic linkages in cellulose, lichenin and cereal beta-D-glucans.</text>
        <dbReference type="EC" id="3.2.1.4"/>
    </reaction>
</comment>
<dbReference type="STRING" id="4081.A0A3Q7HJR8"/>
<evidence type="ECO:0000256" key="1">
    <source>
        <dbReference type="ARBA" id="ARBA00000966"/>
    </source>
</evidence>
<evidence type="ECO:0000256" key="9">
    <source>
        <dbReference type="RuleBase" id="RU361166"/>
    </source>
</evidence>
<protein>
    <recommendedName>
        <fullName evidence="9">Endoglucanase</fullName>
        <ecNumber evidence="9">3.2.1.4</ecNumber>
    </recommendedName>
</protein>
<dbReference type="PROSITE" id="PS00698">
    <property type="entry name" value="GH9_3"/>
    <property type="match status" value="1"/>
</dbReference>
<dbReference type="InterPro" id="IPR012341">
    <property type="entry name" value="6hp_glycosidase-like_sf"/>
</dbReference>
<evidence type="ECO:0000313" key="12">
    <source>
        <dbReference type="Proteomes" id="UP000004994"/>
    </source>
</evidence>
<dbReference type="Pfam" id="PF00759">
    <property type="entry name" value="Glyco_hydro_9"/>
    <property type="match status" value="1"/>
</dbReference>
<reference evidence="11" key="1">
    <citation type="journal article" date="2012" name="Nature">
        <title>The tomato genome sequence provides insights into fleshy fruit evolution.</title>
        <authorList>
            <consortium name="Tomato Genome Consortium"/>
        </authorList>
    </citation>
    <scope>NUCLEOTIDE SEQUENCE [LARGE SCALE GENOMIC DNA]</scope>
    <source>
        <strain evidence="11">cv. Heinz 1706</strain>
    </source>
</reference>
<feature type="active site" evidence="8">
    <location>
        <position position="138"/>
    </location>
</feature>
<evidence type="ECO:0000256" key="2">
    <source>
        <dbReference type="ARBA" id="ARBA00007072"/>
    </source>
</evidence>
<reference evidence="11" key="2">
    <citation type="submission" date="2019-01" db="UniProtKB">
        <authorList>
            <consortium name="EnsemblPlants"/>
        </authorList>
    </citation>
    <scope>IDENTIFICATION</scope>
    <source>
        <strain evidence="11">cv. Heinz 1706</strain>
    </source>
</reference>